<dbReference type="AlphaFoldDB" id="A0AAD4LFE2"/>
<dbReference type="InterPro" id="IPR036770">
    <property type="entry name" value="Ankyrin_rpt-contain_sf"/>
</dbReference>
<dbReference type="PROSITE" id="PS50297">
    <property type="entry name" value="ANK_REP_REGION"/>
    <property type="match status" value="1"/>
</dbReference>
<dbReference type="Gene3D" id="1.25.40.20">
    <property type="entry name" value="Ankyrin repeat-containing domain"/>
    <property type="match status" value="1"/>
</dbReference>
<evidence type="ECO:0000256" key="1">
    <source>
        <dbReference type="PROSITE-ProRule" id="PRU00023"/>
    </source>
</evidence>
<keyword evidence="1" id="KW-0040">ANK repeat</keyword>
<proteinExistence type="predicted"/>
<dbReference type="PROSITE" id="PS50088">
    <property type="entry name" value="ANK_REPEAT"/>
    <property type="match status" value="1"/>
</dbReference>
<gene>
    <name evidence="2" type="ORF">EDB92DRAFT_2103608</name>
</gene>
<feature type="repeat" description="ANK" evidence="1">
    <location>
        <begin position="31"/>
        <end position="55"/>
    </location>
</feature>
<evidence type="ECO:0000313" key="3">
    <source>
        <dbReference type="Proteomes" id="UP001201163"/>
    </source>
</evidence>
<dbReference type="EMBL" id="JAKELL010000026">
    <property type="protein sequence ID" value="KAH8991559.1"/>
    <property type="molecule type" value="Genomic_DNA"/>
</dbReference>
<sequence>MMAVKRENAAIVEIILEFGIEPAVFLLREADGSTPLRVAVQNADAALAEVLLKHGPTQLLYTENSVSLKGLPRVTGDMGVPRVTELPMNVEHHLHTSQKSPPFDVEKQKKEIPRLRATLDMLLADGLLADGSKVTTELLAFAGPMEEGLAVETAQKNEAERQAGEGEGELEPGTTTHTYFALRDAAAALPGRRQLVHLADVQRSVQRNLAQQDGGTLVRWSERSRVADKEDKESDPDVQRIEELNARSLFSRSIHSYTRRVDAIPLAILVWSNLDMRANGFGLSILYETRQKQDKRCVFDNCPTGQA</sequence>
<name>A0AAD4LFE2_9AGAM</name>
<evidence type="ECO:0000313" key="2">
    <source>
        <dbReference type="EMBL" id="KAH8991559.1"/>
    </source>
</evidence>
<dbReference type="InterPro" id="IPR002110">
    <property type="entry name" value="Ankyrin_rpt"/>
</dbReference>
<dbReference type="Proteomes" id="UP001201163">
    <property type="component" value="Unassembled WGS sequence"/>
</dbReference>
<accession>A0AAD4LFE2</accession>
<protein>
    <submittedName>
        <fullName evidence="2">Uncharacterized protein</fullName>
    </submittedName>
</protein>
<reference evidence="2" key="1">
    <citation type="submission" date="2022-01" db="EMBL/GenBank/DDBJ databases">
        <title>Comparative genomics reveals a dynamic genome evolution in the ectomycorrhizal milk-cap (Lactarius) mushrooms.</title>
        <authorList>
            <consortium name="DOE Joint Genome Institute"/>
            <person name="Lebreton A."/>
            <person name="Tang N."/>
            <person name="Kuo A."/>
            <person name="LaButti K."/>
            <person name="Drula E."/>
            <person name="Barry K."/>
            <person name="Clum A."/>
            <person name="Lipzen A."/>
            <person name="Mousain D."/>
            <person name="Ng V."/>
            <person name="Wang R."/>
            <person name="Wang X."/>
            <person name="Dai Y."/>
            <person name="Henrissat B."/>
            <person name="Grigoriev I.V."/>
            <person name="Guerin-Laguette A."/>
            <person name="Yu F."/>
            <person name="Martin F.M."/>
        </authorList>
    </citation>
    <scope>NUCLEOTIDE SEQUENCE</scope>
    <source>
        <strain evidence="2">QP</strain>
    </source>
</reference>
<comment type="caution">
    <text evidence="2">The sequence shown here is derived from an EMBL/GenBank/DDBJ whole genome shotgun (WGS) entry which is preliminary data.</text>
</comment>
<keyword evidence="3" id="KW-1185">Reference proteome</keyword>
<dbReference type="SUPFAM" id="SSF48403">
    <property type="entry name" value="Ankyrin repeat"/>
    <property type="match status" value="1"/>
</dbReference>
<organism evidence="2 3">
    <name type="scientific">Lactarius akahatsu</name>
    <dbReference type="NCBI Taxonomy" id="416441"/>
    <lineage>
        <taxon>Eukaryota</taxon>
        <taxon>Fungi</taxon>
        <taxon>Dikarya</taxon>
        <taxon>Basidiomycota</taxon>
        <taxon>Agaricomycotina</taxon>
        <taxon>Agaricomycetes</taxon>
        <taxon>Russulales</taxon>
        <taxon>Russulaceae</taxon>
        <taxon>Lactarius</taxon>
    </lineage>
</organism>